<dbReference type="InterPro" id="IPR002878">
    <property type="entry name" value="ChsH2_C"/>
</dbReference>
<dbReference type="Pfam" id="PF12172">
    <property type="entry name" value="zf-ChsH2"/>
    <property type="match status" value="1"/>
</dbReference>
<dbReference type="InterPro" id="IPR022002">
    <property type="entry name" value="ChsH2_Znr"/>
</dbReference>
<dbReference type="Proteomes" id="UP001501822">
    <property type="component" value="Unassembled WGS sequence"/>
</dbReference>
<evidence type="ECO:0000259" key="2">
    <source>
        <dbReference type="Pfam" id="PF12172"/>
    </source>
</evidence>
<feature type="domain" description="ChsH2 rubredoxin-like zinc ribbon" evidence="2">
    <location>
        <begin position="19"/>
        <end position="52"/>
    </location>
</feature>
<feature type="domain" description="ChsH2 C-terminal OB-fold" evidence="1">
    <location>
        <begin position="56"/>
        <end position="123"/>
    </location>
</feature>
<proteinExistence type="predicted"/>
<evidence type="ECO:0000259" key="1">
    <source>
        <dbReference type="Pfam" id="PF01796"/>
    </source>
</evidence>
<protein>
    <submittedName>
        <fullName evidence="3">Uncharacterized protein</fullName>
    </submittedName>
</protein>
<keyword evidence="4" id="KW-1185">Reference proteome</keyword>
<name>A0ABP3HBF2_9ACTN</name>
<dbReference type="RefSeq" id="WP_252803574.1">
    <property type="nucleotide sequence ID" value="NZ_BAAABM010000064.1"/>
</dbReference>
<dbReference type="InterPro" id="IPR012340">
    <property type="entry name" value="NA-bd_OB-fold"/>
</dbReference>
<comment type="caution">
    <text evidence="3">The sequence shown here is derived from an EMBL/GenBank/DDBJ whole genome shotgun (WGS) entry which is preliminary data.</text>
</comment>
<organism evidence="3 4">
    <name type="scientific">Actinoallomurus spadix</name>
    <dbReference type="NCBI Taxonomy" id="79912"/>
    <lineage>
        <taxon>Bacteria</taxon>
        <taxon>Bacillati</taxon>
        <taxon>Actinomycetota</taxon>
        <taxon>Actinomycetes</taxon>
        <taxon>Streptosporangiales</taxon>
        <taxon>Thermomonosporaceae</taxon>
        <taxon>Actinoallomurus</taxon>
    </lineage>
</organism>
<accession>A0ABP3HBF2</accession>
<evidence type="ECO:0000313" key="4">
    <source>
        <dbReference type="Proteomes" id="UP001501822"/>
    </source>
</evidence>
<dbReference type="PANTHER" id="PTHR34075:SF5">
    <property type="entry name" value="BLR3430 PROTEIN"/>
    <property type="match status" value="1"/>
</dbReference>
<dbReference type="Pfam" id="PF01796">
    <property type="entry name" value="OB_ChsH2_C"/>
    <property type="match status" value="1"/>
</dbReference>
<reference evidence="4" key="1">
    <citation type="journal article" date="2019" name="Int. J. Syst. Evol. Microbiol.">
        <title>The Global Catalogue of Microorganisms (GCM) 10K type strain sequencing project: providing services to taxonomists for standard genome sequencing and annotation.</title>
        <authorList>
            <consortium name="The Broad Institute Genomics Platform"/>
            <consortium name="The Broad Institute Genome Sequencing Center for Infectious Disease"/>
            <person name="Wu L."/>
            <person name="Ma J."/>
        </authorList>
    </citation>
    <scope>NUCLEOTIDE SEQUENCE [LARGE SCALE GENOMIC DNA]</scope>
    <source>
        <strain evidence="4">JCM 3146</strain>
    </source>
</reference>
<gene>
    <name evidence="3" type="ORF">GCM10010151_63000</name>
</gene>
<evidence type="ECO:0000313" key="3">
    <source>
        <dbReference type="EMBL" id="GAA0364426.1"/>
    </source>
</evidence>
<dbReference type="Gene3D" id="6.10.30.10">
    <property type="match status" value="1"/>
</dbReference>
<dbReference type="SUPFAM" id="SSF50249">
    <property type="entry name" value="Nucleic acid-binding proteins"/>
    <property type="match status" value="1"/>
</dbReference>
<dbReference type="PANTHER" id="PTHR34075">
    <property type="entry name" value="BLR3430 PROTEIN"/>
    <property type="match status" value="1"/>
</dbReference>
<dbReference type="InterPro" id="IPR052513">
    <property type="entry name" value="Thioester_dehydratase-like"/>
</dbReference>
<sequence>MSLGGRPRPQPDRDSAPWWEAVRRHELLVQECGDCGTLRFPPRAICGRCRSRRSAWAPVRGTGRVASWVVNHQVFLRAFADEVPYAVLHVRLDEADDLFMYGDLTGADPADVTPGMPVRAVFTDVDDDLTLVRWRPR</sequence>
<dbReference type="EMBL" id="BAAABM010000064">
    <property type="protein sequence ID" value="GAA0364426.1"/>
    <property type="molecule type" value="Genomic_DNA"/>
</dbReference>